<evidence type="ECO:0000313" key="3">
    <source>
        <dbReference type="Proteomes" id="UP000620124"/>
    </source>
</evidence>
<dbReference type="AlphaFoldDB" id="A0A8H7DEM4"/>
<accession>A0A8H7DEM4</accession>
<gene>
    <name evidence="2" type="ORF">MVEN_00125500</name>
</gene>
<evidence type="ECO:0000313" key="2">
    <source>
        <dbReference type="EMBL" id="KAF7372624.1"/>
    </source>
</evidence>
<protein>
    <submittedName>
        <fullName evidence="2">Uncharacterized protein</fullName>
    </submittedName>
</protein>
<dbReference type="Proteomes" id="UP000620124">
    <property type="component" value="Unassembled WGS sequence"/>
</dbReference>
<reference evidence="2" key="1">
    <citation type="submission" date="2020-05" db="EMBL/GenBank/DDBJ databases">
        <title>Mycena genomes resolve the evolution of fungal bioluminescence.</title>
        <authorList>
            <person name="Tsai I.J."/>
        </authorList>
    </citation>
    <scope>NUCLEOTIDE SEQUENCE</scope>
    <source>
        <strain evidence="2">CCC161011</strain>
    </source>
</reference>
<proteinExistence type="predicted"/>
<organism evidence="2 3">
    <name type="scientific">Mycena venus</name>
    <dbReference type="NCBI Taxonomy" id="2733690"/>
    <lineage>
        <taxon>Eukaryota</taxon>
        <taxon>Fungi</taxon>
        <taxon>Dikarya</taxon>
        <taxon>Basidiomycota</taxon>
        <taxon>Agaricomycotina</taxon>
        <taxon>Agaricomycetes</taxon>
        <taxon>Agaricomycetidae</taxon>
        <taxon>Agaricales</taxon>
        <taxon>Marasmiineae</taxon>
        <taxon>Mycenaceae</taxon>
        <taxon>Mycena</taxon>
    </lineage>
</organism>
<keyword evidence="3" id="KW-1185">Reference proteome</keyword>
<feature type="region of interest" description="Disordered" evidence="1">
    <location>
        <begin position="1"/>
        <end position="56"/>
    </location>
</feature>
<sequence length="298" mass="32265">MSPRVTIESVEEGPEFRGAPPLQFSSSILEPVVEPGIPAPHSLGSTSASGPFSLDPAADRTVYSSFPSLNSGASSPQAETPFLLMPDVPSERVLGKHRARENEQDNLPARPSPSGPADRLAHARLREADVAPLRLSANAGEVCGPSSSTFVHRSPSNETVPRSAFTSDLSQTAIVPENVLRVYQLVAVHGQRATVPAGTIAVACPDIARFVVQYRYWTVQRLEEVATRHRLHMSSRRSALMNVISRHVRENIVYDNNARDDEHGTVSTFNLNRLFDYVSIGDEASMDAAYGNSAGHTS</sequence>
<dbReference type="EMBL" id="JACAZI010000001">
    <property type="protein sequence ID" value="KAF7372624.1"/>
    <property type="molecule type" value="Genomic_DNA"/>
</dbReference>
<name>A0A8H7DEM4_9AGAR</name>
<dbReference type="OrthoDB" id="3127151at2759"/>
<evidence type="ECO:0000256" key="1">
    <source>
        <dbReference type="SAM" id="MobiDB-lite"/>
    </source>
</evidence>
<feature type="region of interest" description="Disordered" evidence="1">
    <location>
        <begin position="99"/>
        <end position="118"/>
    </location>
</feature>
<comment type="caution">
    <text evidence="2">The sequence shown here is derived from an EMBL/GenBank/DDBJ whole genome shotgun (WGS) entry which is preliminary data.</text>
</comment>